<keyword evidence="2" id="KW-0418">Kinase</keyword>
<keyword evidence="2" id="KW-0808">Transferase</keyword>
<organism evidence="2 3">
    <name type="scientific">Plasmodium malariae</name>
    <dbReference type="NCBI Taxonomy" id="5858"/>
    <lineage>
        <taxon>Eukaryota</taxon>
        <taxon>Sar</taxon>
        <taxon>Alveolata</taxon>
        <taxon>Apicomplexa</taxon>
        <taxon>Aconoidasida</taxon>
        <taxon>Haemosporida</taxon>
        <taxon>Plasmodiidae</taxon>
        <taxon>Plasmodium</taxon>
        <taxon>Plasmodium (Plasmodium)</taxon>
    </lineage>
</organism>
<dbReference type="Proteomes" id="UP000219799">
    <property type="component" value="Chromosome 9"/>
</dbReference>
<dbReference type="EMBL" id="LT594497">
    <property type="protein sequence ID" value="SBT71326.1"/>
    <property type="molecule type" value="Genomic_DNA"/>
</dbReference>
<feature type="non-terminal residue" evidence="2">
    <location>
        <position position="346"/>
    </location>
</feature>
<dbReference type="GO" id="GO:0016301">
    <property type="term" value="F:kinase activity"/>
    <property type="evidence" value="ECO:0007669"/>
    <property type="project" value="UniProtKB-KW"/>
</dbReference>
<accession>A0A1C3KCK7</accession>
<evidence type="ECO:0000313" key="2">
    <source>
        <dbReference type="EMBL" id="SBT71326.1"/>
    </source>
</evidence>
<protein>
    <submittedName>
        <fullName evidence="2">Calcium-dependent protein kinase 6, putative</fullName>
    </submittedName>
</protein>
<proteinExistence type="predicted"/>
<gene>
    <name evidence="2" type="primary">CDPK6</name>
    <name evidence="2" type="ORF">PMLGA01_090023500</name>
</gene>
<evidence type="ECO:0000256" key="1">
    <source>
        <dbReference type="SAM" id="Coils"/>
    </source>
</evidence>
<name>A0A1C3KCK7_PLAMA</name>
<feature type="non-terminal residue" evidence="2">
    <location>
        <position position="1"/>
    </location>
</feature>
<dbReference type="VEuPathDB" id="PlasmoDB:PmUG01_09032000"/>
<sequence length="346" mass="40742">NIINYNGKNNNKNYDVNVSIYEKDRYINNLRIMEKKQSEELVTMYNANQNNLKKNDLRKNIQSRVKSSNIENKSKSNIISAKYTNVRIDKNKYNTFNNMDDKTIMFNIIGSTASTPTSATTTITTAATSGNVKLKYKDEMINNVEYMNNSLYKSTSYKDSNYIITKMEAGYKELKYTGKYAREPIQDSNVEDKKKNKIKNFLEKIKHRKNNEENLIKKEHRNYEQEQKKDKLKMKFIDILHTGTLGNFFHRSKSNYAKSLSPQRKRDNSFNSVSSSNDVYKISLDYSKKSKIMNTLHHYESNNTPFQFSIKDEAKYYNRQELKREIYYNSNEESKVKNNLVYDSLS</sequence>
<reference evidence="2 3" key="1">
    <citation type="submission" date="2016-06" db="EMBL/GenBank/DDBJ databases">
        <authorList>
            <consortium name="Pathogen Informatics"/>
        </authorList>
    </citation>
    <scope>NUCLEOTIDE SEQUENCE [LARGE SCALE GENOMIC DNA]</scope>
    <source>
        <strain evidence="2">PmlGA01</strain>
    </source>
</reference>
<feature type="coiled-coil region" evidence="1">
    <location>
        <begin position="202"/>
        <end position="229"/>
    </location>
</feature>
<dbReference type="AlphaFoldDB" id="A0A1C3KCK7"/>
<evidence type="ECO:0000313" key="3">
    <source>
        <dbReference type="Proteomes" id="UP000219799"/>
    </source>
</evidence>
<keyword evidence="1" id="KW-0175">Coiled coil</keyword>